<keyword evidence="4" id="KW-0479">Metal-binding</keyword>
<dbReference type="EMBL" id="WNYA01000003">
    <property type="protein sequence ID" value="KAG8581507.1"/>
    <property type="molecule type" value="Genomic_DNA"/>
</dbReference>
<dbReference type="InterPro" id="IPR059000">
    <property type="entry name" value="ATPase_P-type_domA"/>
</dbReference>
<feature type="transmembrane region" description="Helical" evidence="11">
    <location>
        <begin position="779"/>
        <end position="799"/>
    </location>
</feature>
<dbReference type="Gene3D" id="1.20.1110.10">
    <property type="entry name" value="Calcium-transporting ATPase, transmembrane domain"/>
    <property type="match status" value="1"/>
</dbReference>
<dbReference type="Gene3D" id="3.40.50.1000">
    <property type="entry name" value="HAD superfamily/HAD-like"/>
    <property type="match status" value="1"/>
</dbReference>
<dbReference type="GO" id="GO:0140358">
    <property type="term" value="F:P-type transmembrane transporter activity"/>
    <property type="evidence" value="ECO:0007669"/>
    <property type="project" value="InterPro"/>
</dbReference>
<evidence type="ECO:0000256" key="9">
    <source>
        <dbReference type="ARBA" id="ARBA00022989"/>
    </source>
</evidence>
<dbReference type="SFLD" id="SFLDG00002">
    <property type="entry name" value="C1.7:_P-type_atpase_like"/>
    <property type="match status" value="1"/>
</dbReference>
<feature type="transmembrane region" description="Helical" evidence="11">
    <location>
        <begin position="652"/>
        <end position="672"/>
    </location>
</feature>
<evidence type="ECO:0000259" key="12">
    <source>
        <dbReference type="Pfam" id="PF00122"/>
    </source>
</evidence>
<dbReference type="InterPro" id="IPR001757">
    <property type="entry name" value="P_typ_ATPase"/>
</dbReference>
<dbReference type="GO" id="GO:0015203">
    <property type="term" value="F:polyamine transmembrane transporter activity"/>
    <property type="evidence" value="ECO:0007669"/>
    <property type="project" value="TreeGrafter"/>
</dbReference>
<dbReference type="NCBIfam" id="TIGR01494">
    <property type="entry name" value="ATPase_P-type"/>
    <property type="match status" value="1"/>
</dbReference>
<dbReference type="InterPro" id="IPR023299">
    <property type="entry name" value="ATPase_P-typ_cyto_dom_N"/>
</dbReference>
<comment type="subcellular location">
    <subcellularLocation>
        <location evidence="1">Membrane</location>
        <topology evidence="1">Multi-pass membrane protein</topology>
    </subcellularLocation>
</comment>
<dbReference type="InterPro" id="IPR006544">
    <property type="entry name" value="P-type_TPase_V"/>
</dbReference>
<dbReference type="Gene3D" id="2.70.150.10">
    <property type="entry name" value="Calcium-transporting ATPase, cytoplasmic transduction domain A"/>
    <property type="match status" value="1"/>
</dbReference>
<keyword evidence="3 11" id="KW-0812">Transmembrane</keyword>
<evidence type="ECO:0000256" key="3">
    <source>
        <dbReference type="ARBA" id="ARBA00022692"/>
    </source>
</evidence>
<dbReference type="AlphaFoldDB" id="A0AAV7CB38"/>
<reference evidence="13" key="1">
    <citation type="thesis" date="2020" institute="ProQuest LLC" country="789 East Eisenhower Parkway, Ann Arbor, MI, USA">
        <title>Comparative Genomics and Chromosome Evolution.</title>
        <authorList>
            <person name="Mudd A.B."/>
        </authorList>
    </citation>
    <scope>NUCLEOTIDE SEQUENCE</scope>
    <source>
        <strain evidence="13">237g6f4</strain>
        <tissue evidence="13">Blood</tissue>
    </source>
</reference>
<evidence type="ECO:0000256" key="7">
    <source>
        <dbReference type="ARBA" id="ARBA00022842"/>
    </source>
</evidence>
<feature type="transmembrane region" description="Helical" evidence="11">
    <location>
        <begin position="854"/>
        <end position="873"/>
    </location>
</feature>
<feature type="domain" description="P-type ATPase A" evidence="12">
    <location>
        <begin position="9"/>
        <end position="131"/>
    </location>
</feature>
<dbReference type="PANTHER" id="PTHR45630:SF18">
    <property type="entry name" value="CATION-TRANSPORTING ATPASE"/>
    <property type="match status" value="1"/>
</dbReference>
<dbReference type="GO" id="GO:0046872">
    <property type="term" value="F:metal ion binding"/>
    <property type="evidence" value="ECO:0007669"/>
    <property type="project" value="UniProtKB-KW"/>
</dbReference>
<organism evidence="13 14">
    <name type="scientific">Engystomops pustulosus</name>
    <name type="common">Tungara frog</name>
    <name type="synonym">Physalaemus pustulosus</name>
    <dbReference type="NCBI Taxonomy" id="76066"/>
    <lineage>
        <taxon>Eukaryota</taxon>
        <taxon>Metazoa</taxon>
        <taxon>Chordata</taxon>
        <taxon>Craniata</taxon>
        <taxon>Vertebrata</taxon>
        <taxon>Euteleostomi</taxon>
        <taxon>Amphibia</taxon>
        <taxon>Batrachia</taxon>
        <taxon>Anura</taxon>
        <taxon>Neobatrachia</taxon>
        <taxon>Hyloidea</taxon>
        <taxon>Leptodactylidae</taxon>
        <taxon>Leiuperinae</taxon>
        <taxon>Engystomops</taxon>
    </lineage>
</organism>
<dbReference type="InterPro" id="IPR023298">
    <property type="entry name" value="ATPase_P-typ_TM_dom_sf"/>
</dbReference>
<dbReference type="SUPFAM" id="SSF81660">
    <property type="entry name" value="Metal cation-transporting ATPase, ATP-binding domain N"/>
    <property type="match status" value="1"/>
</dbReference>
<dbReference type="SFLD" id="SFLDS00003">
    <property type="entry name" value="Haloacid_Dehalogenase"/>
    <property type="match status" value="1"/>
</dbReference>
<evidence type="ECO:0000256" key="2">
    <source>
        <dbReference type="ARBA" id="ARBA00006000"/>
    </source>
</evidence>
<dbReference type="SFLD" id="SFLDF00027">
    <property type="entry name" value="p-type_atpase"/>
    <property type="match status" value="1"/>
</dbReference>
<dbReference type="InterPro" id="IPR036412">
    <property type="entry name" value="HAD-like_sf"/>
</dbReference>
<keyword evidence="10 11" id="KW-0472">Membrane</keyword>
<dbReference type="SUPFAM" id="SSF81653">
    <property type="entry name" value="Calcium ATPase, transduction domain A"/>
    <property type="match status" value="1"/>
</dbReference>
<sequence length="927" mass="102975">MVESHNNVMVSVLQRNGAVKEIESKYLVPGDVIILSERKFYLPCDALLISGGCVINEGMLTGESVPVTKVPLPSTDNGIPWKLHSGENYRTHILYCGTEVIRTKPPADGSVKALVLQTGFNTAKGDLIRSILYPKPMNFKLHREVIKVMIGLIVLSVVGVIYTVVIYARSGATAKELVLMVFIMATVAVPVSLPPALTICTLYSQTRLKKQGIFCISPQRIIVCGQLNLICFDKTGTLTEDGLDLWGIVPSKGNSFQEAVSIMPGCTLPWSFLIGAMASCHSLVLMDGKVHGDPLDIKMFEGTGWDLDECKTDGKSSLYSVATPGSQTLNVPVKGFCIFYQFPFSSSLQRMSVIAKAVGENKLFVFMKGAPEVVVQFCKKETVPENFSCILDHYAMQGFRVIGIAYKDYNSNKDINVEPLQREEVESELQFLGFLIMENRVKSETKPVLQELKCANIRTVMVTGDNLQTACTVGMTCGMVPADSTLLLLEACEPDGERQASVTIQQVGNYNSHIQNKNMKHVICTTSDITWGFNERAGECLYAMSGKTYEVIKKHFLDMVPGILLSGTIFGRMTPKQKTGIIEDLQKIDYYVGMCGDGANDCGALKVAHAGISLSSLEASVASPFTSKIPNIECIPKLLKEGRNTFVTSISLFKYLIMYTLVELVCMMLLFWKQTLLGSYHYLMQDIAITVTVMLTMSLTGPASKLAPFRPAMSLLSPPLLLSMVLHISFTIITHTSAFVLVQQQPWYNESNIFSACPFENETFANSTLMMPHSQSQNFLTTTLLPVSGINLIIAECVFSKGRPFRKPMYTNYIFCILIAAQLVGFLFILFADIDPLYRSMELVCTPYYWRLEILGMLIIQFAASYSVEVFVYNRGIWLVIKKIFGYNSKSQYKKIQCALEKRTDDSFYKGIFPSRHQFSVLNSDCV</sequence>
<evidence type="ECO:0000256" key="5">
    <source>
        <dbReference type="ARBA" id="ARBA00022741"/>
    </source>
</evidence>
<dbReference type="Pfam" id="PF00122">
    <property type="entry name" value="E1-E2_ATPase"/>
    <property type="match status" value="1"/>
</dbReference>
<dbReference type="GO" id="GO:0031902">
    <property type="term" value="C:late endosome membrane"/>
    <property type="evidence" value="ECO:0007669"/>
    <property type="project" value="TreeGrafter"/>
</dbReference>
<comment type="caution">
    <text evidence="13">The sequence shown here is derived from an EMBL/GenBank/DDBJ whole genome shotgun (WGS) entry which is preliminary data.</text>
</comment>
<dbReference type="GO" id="GO:0019829">
    <property type="term" value="F:ATPase-coupled monoatomic cation transmembrane transporter activity"/>
    <property type="evidence" value="ECO:0007669"/>
    <property type="project" value="TreeGrafter"/>
</dbReference>
<dbReference type="PRINTS" id="PR00119">
    <property type="entry name" value="CATATPASE"/>
</dbReference>
<dbReference type="PROSITE" id="PS00154">
    <property type="entry name" value="ATPASE_E1_E2"/>
    <property type="match status" value="1"/>
</dbReference>
<evidence type="ECO:0000256" key="8">
    <source>
        <dbReference type="ARBA" id="ARBA00022967"/>
    </source>
</evidence>
<evidence type="ECO:0000256" key="1">
    <source>
        <dbReference type="ARBA" id="ARBA00004141"/>
    </source>
</evidence>
<feature type="transmembrane region" description="Helical" evidence="11">
    <location>
        <begin position="811"/>
        <end position="834"/>
    </location>
</feature>
<gene>
    <name evidence="13" type="ORF">GDO81_007695</name>
</gene>
<dbReference type="GO" id="GO:0016887">
    <property type="term" value="F:ATP hydrolysis activity"/>
    <property type="evidence" value="ECO:0007669"/>
    <property type="project" value="InterPro"/>
</dbReference>
<accession>A0AAV7CB38</accession>
<dbReference type="SUPFAM" id="SSF81665">
    <property type="entry name" value="Calcium ATPase, transmembrane domain M"/>
    <property type="match status" value="1"/>
</dbReference>
<keyword evidence="7" id="KW-0460">Magnesium</keyword>
<dbReference type="GO" id="GO:0006874">
    <property type="term" value="P:intracellular calcium ion homeostasis"/>
    <property type="evidence" value="ECO:0007669"/>
    <property type="project" value="TreeGrafter"/>
</dbReference>
<proteinExistence type="inferred from homology"/>
<feature type="transmembrane region" description="Helical" evidence="11">
    <location>
        <begin position="145"/>
        <end position="165"/>
    </location>
</feature>
<feature type="transmembrane region" description="Helical" evidence="11">
    <location>
        <begin position="720"/>
        <end position="742"/>
    </location>
</feature>
<keyword evidence="6" id="KW-0067">ATP-binding</keyword>
<evidence type="ECO:0000256" key="11">
    <source>
        <dbReference type="SAM" id="Phobius"/>
    </source>
</evidence>
<dbReference type="InterPro" id="IPR023214">
    <property type="entry name" value="HAD_sf"/>
</dbReference>
<evidence type="ECO:0000256" key="4">
    <source>
        <dbReference type="ARBA" id="ARBA00022723"/>
    </source>
</evidence>
<dbReference type="FunFam" id="3.40.50.1000:FF:000045">
    <property type="entry name" value="Cation-transporting ATPase"/>
    <property type="match status" value="1"/>
</dbReference>
<feature type="transmembrane region" description="Helical" evidence="11">
    <location>
        <begin position="678"/>
        <end position="699"/>
    </location>
</feature>
<dbReference type="InterPro" id="IPR044492">
    <property type="entry name" value="P_typ_ATPase_HD_dom"/>
</dbReference>
<dbReference type="PRINTS" id="PR00121">
    <property type="entry name" value="NAKATPASE"/>
</dbReference>
<dbReference type="GO" id="GO:0005524">
    <property type="term" value="F:ATP binding"/>
    <property type="evidence" value="ECO:0007669"/>
    <property type="project" value="UniProtKB-KW"/>
</dbReference>
<evidence type="ECO:0000256" key="10">
    <source>
        <dbReference type="ARBA" id="ARBA00023136"/>
    </source>
</evidence>
<evidence type="ECO:0000313" key="13">
    <source>
        <dbReference type="EMBL" id="KAG8581507.1"/>
    </source>
</evidence>
<dbReference type="Gene3D" id="3.40.1110.10">
    <property type="entry name" value="Calcium-transporting ATPase, cytoplasmic domain N"/>
    <property type="match status" value="1"/>
</dbReference>
<dbReference type="InterPro" id="IPR018303">
    <property type="entry name" value="ATPase_P-typ_P_site"/>
</dbReference>
<dbReference type="FunFam" id="1.20.1110.10:FF:000023">
    <property type="entry name" value="Cation-transporting ATPase"/>
    <property type="match status" value="1"/>
</dbReference>
<keyword evidence="5" id="KW-0547">Nucleotide-binding</keyword>
<dbReference type="NCBIfam" id="TIGR01657">
    <property type="entry name" value="P-ATPase-V"/>
    <property type="match status" value="1"/>
</dbReference>
<dbReference type="PANTHER" id="PTHR45630">
    <property type="entry name" value="CATION-TRANSPORTING ATPASE-RELATED"/>
    <property type="match status" value="1"/>
</dbReference>
<evidence type="ECO:0000256" key="6">
    <source>
        <dbReference type="ARBA" id="ARBA00022840"/>
    </source>
</evidence>
<protein>
    <recommendedName>
        <fullName evidence="12">P-type ATPase A domain-containing protein</fullName>
    </recommendedName>
</protein>
<comment type="similarity">
    <text evidence="2">Belongs to the cation transport ATPase (P-type) (TC 3.A.3) family. Type V subfamily.</text>
</comment>
<evidence type="ECO:0000313" key="14">
    <source>
        <dbReference type="Proteomes" id="UP000824782"/>
    </source>
</evidence>
<keyword evidence="14" id="KW-1185">Reference proteome</keyword>
<name>A0AAV7CB38_ENGPU</name>
<dbReference type="InterPro" id="IPR008250">
    <property type="entry name" value="ATPase_P-typ_transduc_dom_A_sf"/>
</dbReference>
<feature type="transmembrane region" description="Helical" evidence="11">
    <location>
        <begin position="177"/>
        <end position="203"/>
    </location>
</feature>
<keyword evidence="9 11" id="KW-1133">Transmembrane helix</keyword>
<keyword evidence="8" id="KW-1278">Translocase</keyword>
<dbReference type="Proteomes" id="UP000824782">
    <property type="component" value="Unassembled WGS sequence"/>
</dbReference>
<dbReference type="Pfam" id="PF13246">
    <property type="entry name" value="Cation_ATPase"/>
    <property type="match status" value="1"/>
</dbReference>
<dbReference type="SUPFAM" id="SSF56784">
    <property type="entry name" value="HAD-like"/>
    <property type="match status" value="1"/>
</dbReference>